<dbReference type="SUPFAM" id="SSF53098">
    <property type="entry name" value="Ribonuclease H-like"/>
    <property type="match status" value="1"/>
</dbReference>
<dbReference type="GO" id="GO:0004523">
    <property type="term" value="F:RNA-DNA hybrid ribonuclease activity"/>
    <property type="evidence" value="ECO:0007669"/>
    <property type="project" value="InterPro"/>
</dbReference>
<feature type="domain" description="RNase H type-1" evidence="1">
    <location>
        <begin position="1"/>
        <end position="138"/>
    </location>
</feature>
<dbReference type="InterPro" id="IPR036397">
    <property type="entry name" value="RNaseH_sf"/>
</dbReference>
<dbReference type="PANTHER" id="PTHR48475:SF1">
    <property type="entry name" value="RNASE H TYPE-1 DOMAIN-CONTAINING PROTEIN"/>
    <property type="match status" value="1"/>
</dbReference>
<sequence length="140" mass="15592">MLKIILNTDGGARGNPGPAGVGAVIYDENKKVVAIASKYIGETTNNEAEYQAVLLGLDLIKKNFSAEQIKSAEVELRVDSELIARQLAGKYKVKEDRLRVYHTQIKEILKTDFPNFKITEIRREQNKEADALANEAMDAK</sequence>
<dbReference type="Proteomes" id="UP000177043">
    <property type="component" value="Unassembled WGS sequence"/>
</dbReference>
<dbReference type="AlphaFoldDB" id="A0A1G2QE13"/>
<dbReference type="GO" id="GO:0003676">
    <property type="term" value="F:nucleic acid binding"/>
    <property type="evidence" value="ECO:0007669"/>
    <property type="project" value="InterPro"/>
</dbReference>
<dbReference type="STRING" id="1802438.A2571_00390"/>
<comment type="caution">
    <text evidence="2">The sequence shown here is derived from an EMBL/GenBank/DDBJ whole genome shotgun (WGS) entry which is preliminary data.</text>
</comment>
<accession>A0A1G2QE13</accession>
<gene>
    <name evidence="2" type="ORF">A2571_00390</name>
</gene>
<proteinExistence type="predicted"/>
<organism evidence="2 3">
    <name type="scientific">Candidatus Vogelbacteria bacterium RIFOXYD1_FULL_44_32</name>
    <dbReference type="NCBI Taxonomy" id="1802438"/>
    <lineage>
        <taxon>Bacteria</taxon>
        <taxon>Candidatus Vogeliibacteriota</taxon>
    </lineage>
</organism>
<dbReference type="Pfam" id="PF13456">
    <property type="entry name" value="RVT_3"/>
    <property type="match status" value="1"/>
</dbReference>
<dbReference type="InterPro" id="IPR002156">
    <property type="entry name" value="RNaseH_domain"/>
</dbReference>
<dbReference type="CDD" id="cd09279">
    <property type="entry name" value="RNase_HI_like"/>
    <property type="match status" value="1"/>
</dbReference>
<evidence type="ECO:0000313" key="2">
    <source>
        <dbReference type="EMBL" id="OHA58830.1"/>
    </source>
</evidence>
<evidence type="ECO:0000313" key="3">
    <source>
        <dbReference type="Proteomes" id="UP000177043"/>
    </source>
</evidence>
<dbReference type="EMBL" id="MHTJ01000002">
    <property type="protein sequence ID" value="OHA58830.1"/>
    <property type="molecule type" value="Genomic_DNA"/>
</dbReference>
<evidence type="ECO:0000259" key="1">
    <source>
        <dbReference type="PROSITE" id="PS50879"/>
    </source>
</evidence>
<dbReference type="InterPro" id="IPR012337">
    <property type="entry name" value="RNaseH-like_sf"/>
</dbReference>
<dbReference type="PANTHER" id="PTHR48475">
    <property type="entry name" value="RIBONUCLEASE H"/>
    <property type="match status" value="1"/>
</dbReference>
<dbReference type="Gene3D" id="3.30.420.10">
    <property type="entry name" value="Ribonuclease H-like superfamily/Ribonuclease H"/>
    <property type="match status" value="1"/>
</dbReference>
<reference evidence="2 3" key="1">
    <citation type="journal article" date="2016" name="Nat. Commun.">
        <title>Thousands of microbial genomes shed light on interconnected biogeochemical processes in an aquifer system.</title>
        <authorList>
            <person name="Anantharaman K."/>
            <person name="Brown C.T."/>
            <person name="Hug L.A."/>
            <person name="Sharon I."/>
            <person name="Castelle C.J."/>
            <person name="Probst A.J."/>
            <person name="Thomas B.C."/>
            <person name="Singh A."/>
            <person name="Wilkins M.J."/>
            <person name="Karaoz U."/>
            <person name="Brodie E.L."/>
            <person name="Williams K.H."/>
            <person name="Hubbard S.S."/>
            <person name="Banfield J.F."/>
        </authorList>
    </citation>
    <scope>NUCLEOTIDE SEQUENCE [LARGE SCALE GENOMIC DNA]</scope>
</reference>
<dbReference type="PROSITE" id="PS50879">
    <property type="entry name" value="RNASE_H_1"/>
    <property type="match status" value="1"/>
</dbReference>
<protein>
    <recommendedName>
        <fullName evidence="1">RNase H type-1 domain-containing protein</fullName>
    </recommendedName>
</protein>
<name>A0A1G2QE13_9BACT</name>